<dbReference type="EMBL" id="PDCG01000004">
    <property type="protein sequence ID" value="RBP97633.1"/>
    <property type="molecule type" value="Genomic_DNA"/>
</dbReference>
<dbReference type="OrthoDB" id="3233577at2"/>
<accession>A0A366K927</accession>
<gene>
    <name evidence="1" type="ORF">CRD60_05155</name>
</gene>
<sequence length="78" mass="8943">MTKAEHVFIQNGIRTEWDDDTITITEEGFPHTATLDNQGNILSSTFGKDGISFLNYYWGKIMPMITDLRNLDRQYANA</sequence>
<comment type="caution">
    <text evidence="1">The sequence shown here is derived from an EMBL/GenBank/DDBJ whole genome shotgun (WGS) entry which is preliminary data.</text>
</comment>
<dbReference type="AlphaFoldDB" id="A0A366K927"/>
<dbReference type="RefSeq" id="WP_113860237.1">
    <property type="nucleotide sequence ID" value="NZ_PDCG01000004.1"/>
</dbReference>
<evidence type="ECO:0000313" key="2">
    <source>
        <dbReference type="Proteomes" id="UP000252530"/>
    </source>
</evidence>
<protein>
    <submittedName>
        <fullName evidence="1">Uncharacterized protein</fullName>
    </submittedName>
</protein>
<name>A0A366K927_9BIFI</name>
<dbReference type="Proteomes" id="UP000252530">
    <property type="component" value="Unassembled WGS sequence"/>
</dbReference>
<keyword evidence="2" id="KW-1185">Reference proteome</keyword>
<organism evidence="1 2">
    <name type="scientific">Bifidobacterium aemilianum</name>
    <dbReference type="NCBI Taxonomy" id="2493120"/>
    <lineage>
        <taxon>Bacteria</taxon>
        <taxon>Bacillati</taxon>
        <taxon>Actinomycetota</taxon>
        <taxon>Actinomycetes</taxon>
        <taxon>Bifidobacteriales</taxon>
        <taxon>Bifidobacteriaceae</taxon>
        <taxon>Bifidobacterium</taxon>
    </lineage>
</organism>
<reference evidence="1 2" key="1">
    <citation type="submission" date="2017-10" db="EMBL/GenBank/DDBJ databases">
        <title>Bifidobacterium xylocopum sp. nov. and Bifidobacterium aemilianum sp. nov., from the carpenter bee (Xylocopa violacea) digestive tract.</title>
        <authorList>
            <person name="Alberoni D."/>
            <person name="Baffoni L."/>
            <person name="Di Gioia D."/>
            <person name="Gaggia F."/>
            <person name="Biavati B."/>
        </authorList>
    </citation>
    <scope>NUCLEOTIDE SEQUENCE [LARGE SCALE GENOMIC DNA]</scope>
    <source>
        <strain evidence="1 2">XV10</strain>
    </source>
</reference>
<proteinExistence type="predicted"/>
<evidence type="ECO:0000313" key="1">
    <source>
        <dbReference type="EMBL" id="RBP97633.1"/>
    </source>
</evidence>